<feature type="compositionally biased region" description="Basic and acidic residues" evidence="1">
    <location>
        <begin position="97"/>
        <end position="108"/>
    </location>
</feature>
<evidence type="ECO:0000313" key="4">
    <source>
        <dbReference type="Proteomes" id="UP000825729"/>
    </source>
</evidence>
<dbReference type="PANTHER" id="PTHR45089">
    <property type="entry name" value="DNAJ HEAT SHOCK AMINO-TERMINAL DOMAIN PROTEIN-RELATED"/>
    <property type="match status" value="1"/>
</dbReference>
<evidence type="ECO:0000313" key="3">
    <source>
        <dbReference type="EMBL" id="KAG9447311.1"/>
    </source>
</evidence>
<keyword evidence="4" id="KW-1185">Reference proteome</keyword>
<sequence>MRKRIQAMELAKYNPPLMKLLFQGSIRSFLFFHPNRNKFLGAKDDFKLIENTGTTILVHKKRSEHYMEREGGHPSNKDSVGKKKDGKKSRRSTHNKTSKECKQKKEVGRQQSSLVQVDSDIVARCHIYARIKRVFSPTFKVHFTWLEPNPTDEDEIAWVDVELPIAYGTNKHGGFDTSEMFGMFAYEVSWEKGVRGSYKIFPKKGEVWALYKDWDISWSCDPEKHKPYKCDIVELK</sequence>
<dbReference type="Proteomes" id="UP000825729">
    <property type="component" value="Unassembled WGS sequence"/>
</dbReference>
<organism evidence="3 4">
    <name type="scientific">Aristolochia fimbriata</name>
    <name type="common">White veined hardy Dutchman's pipe vine</name>
    <dbReference type="NCBI Taxonomy" id="158543"/>
    <lineage>
        <taxon>Eukaryota</taxon>
        <taxon>Viridiplantae</taxon>
        <taxon>Streptophyta</taxon>
        <taxon>Embryophyta</taxon>
        <taxon>Tracheophyta</taxon>
        <taxon>Spermatophyta</taxon>
        <taxon>Magnoliopsida</taxon>
        <taxon>Magnoliidae</taxon>
        <taxon>Piperales</taxon>
        <taxon>Aristolochiaceae</taxon>
        <taxon>Aristolochia</taxon>
    </lineage>
</organism>
<dbReference type="Pfam" id="PF11926">
    <property type="entry name" value="DUF3444"/>
    <property type="match status" value="1"/>
</dbReference>
<proteinExistence type="predicted"/>
<comment type="caution">
    <text evidence="3">The sequence shown here is derived from an EMBL/GenBank/DDBJ whole genome shotgun (WGS) entry which is preliminary data.</text>
</comment>
<feature type="compositionally biased region" description="Basic residues" evidence="1">
    <location>
        <begin position="84"/>
        <end position="96"/>
    </location>
</feature>
<feature type="compositionally biased region" description="Basic and acidic residues" evidence="1">
    <location>
        <begin position="64"/>
        <end position="83"/>
    </location>
</feature>
<feature type="region of interest" description="Disordered" evidence="1">
    <location>
        <begin position="60"/>
        <end position="109"/>
    </location>
</feature>
<dbReference type="InterPro" id="IPR024593">
    <property type="entry name" value="DUF3444"/>
</dbReference>
<evidence type="ECO:0000259" key="2">
    <source>
        <dbReference type="Pfam" id="PF11926"/>
    </source>
</evidence>
<feature type="domain" description="DUF3444" evidence="2">
    <location>
        <begin position="126"/>
        <end position="234"/>
    </location>
</feature>
<gene>
    <name evidence="3" type="ORF">H6P81_013439</name>
</gene>
<reference evidence="3 4" key="1">
    <citation type="submission" date="2021-07" db="EMBL/GenBank/DDBJ databases">
        <title>The Aristolochia fimbriata genome: insights into angiosperm evolution, floral development and chemical biosynthesis.</title>
        <authorList>
            <person name="Jiao Y."/>
        </authorList>
    </citation>
    <scope>NUCLEOTIDE SEQUENCE [LARGE SCALE GENOMIC DNA]</scope>
    <source>
        <strain evidence="3">IBCAS-2021</strain>
        <tissue evidence="3">Leaf</tissue>
    </source>
</reference>
<dbReference type="AlphaFoldDB" id="A0AAV7EHJ8"/>
<protein>
    <recommendedName>
        <fullName evidence="2">DUF3444 domain-containing protein</fullName>
    </recommendedName>
</protein>
<evidence type="ECO:0000256" key="1">
    <source>
        <dbReference type="SAM" id="MobiDB-lite"/>
    </source>
</evidence>
<dbReference type="PANTHER" id="PTHR45089:SF24">
    <property type="entry name" value="DNAJ HEAT SHOCK N-TERMINAL DOMAIN-CONTAINING PROTEIN"/>
    <property type="match status" value="1"/>
</dbReference>
<dbReference type="EMBL" id="JAINDJ010000005">
    <property type="protein sequence ID" value="KAG9447311.1"/>
    <property type="molecule type" value="Genomic_DNA"/>
</dbReference>
<accession>A0AAV7EHJ8</accession>
<name>A0AAV7EHJ8_ARIFI</name>